<dbReference type="AlphaFoldDB" id="A0A7G9GJ11"/>
<dbReference type="EMBL" id="CP060636">
    <property type="protein sequence ID" value="QNM10793.1"/>
    <property type="molecule type" value="Genomic_DNA"/>
</dbReference>
<protein>
    <submittedName>
        <fullName evidence="1">Nuclear transport factor 2 family protein</fullName>
    </submittedName>
</protein>
<dbReference type="KEGG" id="ehn:H9Q80_10895"/>
<dbReference type="RefSeq" id="WP_117455839.1">
    <property type="nucleotide sequence ID" value="NZ_CP060636.1"/>
</dbReference>
<reference evidence="1 2" key="1">
    <citation type="submission" date="2020-08" db="EMBL/GenBank/DDBJ databases">
        <authorList>
            <person name="Liu C."/>
            <person name="Sun Q."/>
        </authorList>
    </citation>
    <scope>NUCLEOTIDE SEQUENCE [LARGE SCALE GENOMIC DNA]</scope>
    <source>
        <strain evidence="1 2">NSJ-61</strain>
    </source>
</reference>
<dbReference type="SUPFAM" id="SSF54427">
    <property type="entry name" value="NTF2-like"/>
    <property type="match status" value="1"/>
</dbReference>
<gene>
    <name evidence="1" type="ORF">H9Q80_10895</name>
</gene>
<dbReference type="Proteomes" id="UP000515856">
    <property type="component" value="Chromosome"/>
</dbReference>
<keyword evidence="2" id="KW-1185">Reference proteome</keyword>
<dbReference type="Gene3D" id="3.10.450.50">
    <property type="match status" value="1"/>
</dbReference>
<evidence type="ECO:0000313" key="1">
    <source>
        <dbReference type="EMBL" id="QNM10793.1"/>
    </source>
</evidence>
<sequence>MDIQNYWKATLQQNPVLMRSYFHENAVIRWHNTNEEFTLNEFIQANCEYPGKWDGKIERIERIDQVIITVTHVFSTELSFHVTSFIKVKDDKIECIDEYWGDDGEPPLWRKEKHIGTSIKKISIPLPK</sequence>
<organism evidence="1 2">
    <name type="scientific">[Eubacterium] hominis</name>
    <dbReference type="NCBI Taxonomy" id="2764325"/>
    <lineage>
        <taxon>Bacteria</taxon>
        <taxon>Bacillati</taxon>
        <taxon>Bacillota</taxon>
        <taxon>Erysipelotrichia</taxon>
        <taxon>Erysipelotrichales</taxon>
        <taxon>Erysipelotrichaceae</taxon>
        <taxon>Amedibacillus</taxon>
    </lineage>
</organism>
<evidence type="ECO:0000313" key="2">
    <source>
        <dbReference type="Proteomes" id="UP000515856"/>
    </source>
</evidence>
<proteinExistence type="predicted"/>
<name>A0A7G9GJ11_9FIRM</name>
<dbReference type="InterPro" id="IPR032710">
    <property type="entry name" value="NTF2-like_dom_sf"/>
</dbReference>
<accession>A0A7G9GJ11</accession>